<accession>A0A956NGL8</accession>
<dbReference type="SMART" id="SM00191">
    <property type="entry name" value="Int_alpha"/>
    <property type="match status" value="7"/>
</dbReference>
<dbReference type="PANTHER" id="PTHR23220">
    <property type="entry name" value="INTEGRIN ALPHA"/>
    <property type="match status" value="1"/>
</dbReference>
<sequence>MSLRSLAAPSVAGALILALAVAGGAAGTMLTVDDREWTWFGHYTLVAGEPHAVEGETWTFDHGSPDPLEGWEVRVPGSENYWSFPTLAEFDQRNPSLPSTPGLTGLGYGGQQVLWLGVHEDTADALCWPGGMGIGNDFAGQRATSPIIVRNTSLPGNTMLRLPVIWERVPFGSDSLKVLVETGGTEQVAWVAPSPLELSGEHTEWLNLDPFLGSNSSFRIAFEWISYSANDEDGGYDRSFGACRFDNIALTGDGLHEFFSFDGGPRDHAADAADGGQTSAQLGGSMAAADVNGDGIDDLVVGSPYYTNGQSQEGAVFVYLMESDGSLTFHRFLEANFAGAYFGFSVAGADVDGDGYDDVVVGAPTASVAGVSDGAVFVYHGGPTGLDPSPALLLESGQDYSNFGQSVANAGDVDGDGFEDVLIGQPLWYGTLPAVGRVLLHFGSSAGLSSTPGWTLEGQSELSYLGLSLAGNLDFTGDGKADFVVGAPFESNGTNNLGRVYAFTGHVGGVVPYGDLWGFDPVGGFGYSLALSPNQGQVASIVIGNPYEGPANARGAVYSIGPYGSYRVGADEDLNTSGGLGIGLAGADVNGDGYGDIIAGSPEDDDGHGGRAIVLTSGPFGLTYGRHPTWVGGHFANPGDIRFGQTVCVLDVDSALPTVAVGMPKYASLAGRVETYRCEFPSNEGWTFSNRALPSFVGLAPTSDYSLPGGCVLSDNVLELHDDAGRHPTGQRVQLLSPIIDLPEPGTPDGIVAVNSYLDLPYADGIFYRWWMAGRTTCPSSGAEYWETYPLGGSSNSYFYNPEPECKPLDWPHETNYFPLGSCTDVVDAVRVCYEIYSSCDAFGIPPADCTGDSNVSPLLDDIQVGISGNDRRILDLRAFDDANGDGIRTFPETWVTDVRFDVEGLVGYSTTDDWIRFLGLEPGLHTVSIVPRPGWRVTAPPSGQLIVDLTGPCSNVFEIGVQPDGGPDLAVVVWTSSKWKPGYFSGAGVDVRNWGSVAEAAIVRIQVPSEVIVQSTNPPATPLGNGLFEWQVPSVAPGGEVFLDLFAALDSGVPPGTILDFAATVELVSGVDVNPADNAATTSALVVSALDPNGKSVTPEGAITEADRLTYQVDFQNVGTAAATFVIVEDDLDPDLDVSTLLLEATSHPAEISVAGRRITWRFDDIDLVPQSEDEAASHGLVRFSILPKSGSAPGTEITNSALITFDYADPIETNLVTNWIADAAEVPVEPAPVLSFHVGMPEPNPVVDGMQLAVSLPNPGDLSFQVIDTAGRRVFGRSSQLPAGSHRIAWNGKTESGLPIAQGVYFVDVKFADSEGDVKRERRRMVLVR</sequence>
<protein>
    <submittedName>
        <fullName evidence="5">FG-GAP repeat protein</fullName>
    </submittedName>
</protein>
<reference evidence="5" key="2">
    <citation type="journal article" date="2021" name="Microbiome">
        <title>Successional dynamics and alternative stable states in a saline activated sludge microbial community over 9 years.</title>
        <authorList>
            <person name="Wang Y."/>
            <person name="Ye J."/>
            <person name="Ju F."/>
            <person name="Liu L."/>
            <person name="Boyd J.A."/>
            <person name="Deng Y."/>
            <person name="Parks D.H."/>
            <person name="Jiang X."/>
            <person name="Yin X."/>
            <person name="Woodcroft B.J."/>
            <person name="Tyson G.W."/>
            <person name="Hugenholtz P."/>
            <person name="Polz M.F."/>
            <person name="Zhang T."/>
        </authorList>
    </citation>
    <scope>NUCLEOTIDE SEQUENCE</scope>
    <source>
        <strain evidence="5">HKST-UBA02</strain>
    </source>
</reference>
<dbReference type="InterPro" id="IPR055353">
    <property type="entry name" value="DUF7619"/>
</dbReference>
<evidence type="ECO:0000256" key="3">
    <source>
        <dbReference type="ARBA" id="ARBA00023180"/>
    </source>
</evidence>
<dbReference type="GO" id="GO:0007229">
    <property type="term" value="P:integrin-mediated signaling pathway"/>
    <property type="evidence" value="ECO:0007669"/>
    <property type="project" value="TreeGrafter"/>
</dbReference>
<dbReference type="GO" id="GO:0008305">
    <property type="term" value="C:integrin complex"/>
    <property type="evidence" value="ECO:0007669"/>
    <property type="project" value="InterPro"/>
</dbReference>
<dbReference type="GO" id="GO:0009897">
    <property type="term" value="C:external side of plasma membrane"/>
    <property type="evidence" value="ECO:0007669"/>
    <property type="project" value="TreeGrafter"/>
</dbReference>
<comment type="caution">
    <text evidence="5">The sequence shown here is derived from an EMBL/GenBank/DDBJ whole genome shotgun (WGS) entry which is preliminary data.</text>
</comment>
<evidence type="ECO:0000259" key="4">
    <source>
        <dbReference type="Pfam" id="PF24595"/>
    </source>
</evidence>
<dbReference type="Gene3D" id="2.60.40.4070">
    <property type="match status" value="1"/>
</dbReference>
<dbReference type="GO" id="GO:0098609">
    <property type="term" value="P:cell-cell adhesion"/>
    <property type="evidence" value="ECO:0007669"/>
    <property type="project" value="TreeGrafter"/>
</dbReference>
<dbReference type="Pfam" id="PF24595">
    <property type="entry name" value="DUF7619"/>
    <property type="match status" value="1"/>
</dbReference>
<dbReference type="Pfam" id="PF13517">
    <property type="entry name" value="FG-GAP_3"/>
    <property type="match status" value="1"/>
</dbReference>
<dbReference type="PROSITE" id="PS51470">
    <property type="entry name" value="FG_GAP"/>
    <property type="match status" value="4"/>
</dbReference>
<proteinExistence type="predicted"/>
<dbReference type="Proteomes" id="UP000739538">
    <property type="component" value="Unassembled WGS sequence"/>
</dbReference>
<dbReference type="InterPro" id="IPR000413">
    <property type="entry name" value="Integrin_alpha"/>
</dbReference>
<dbReference type="InterPro" id="IPR013517">
    <property type="entry name" value="FG-GAP"/>
</dbReference>
<organism evidence="5 6">
    <name type="scientific">Eiseniibacteriota bacterium</name>
    <dbReference type="NCBI Taxonomy" id="2212470"/>
    <lineage>
        <taxon>Bacteria</taxon>
        <taxon>Candidatus Eiseniibacteriota</taxon>
    </lineage>
</organism>
<keyword evidence="2" id="KW-0677">Repeat</keyword>
<dbReference type="InterPro" id="IPR028994">
    <property type="entry name" value="Integrin_alpha_N"/>
</dbReference>
<dbReference type="InterPro" id="IPR013519">
    <property type="entry name" value="Int_alpha_beta-p"/>
</dbReference>
<evidence type="ECO:0000256" key="1">
    <source>
        <dbReference type="ARBA" id="ARBA00022729"/>
    </source>
</evidence>
<reference evidence="5" key="1">
    <citation type="submission" date="2020-04" db="EMBL/GenBank/DDBJ databases">
        <authorList>
            <person name="Zhang T."/>
        </authorList>
    </citation>
    <scope>NUCLEOTIDE SEQUENCE</scope>
    <source>
        <strain evidence="5">HKST-UBA02</strain>
    </source>
</reference>
<dbReference type="PANTHER" id="PTHR23220:SF122">
    <property type="entry name" value="INTEGRIN ALPHA-PS1"/>
    <property type="match status" value="1"/>
</dbReference>
<evidence type="ECO:0000313" key="5">
    <source>
        <dbReference type="EMBL" id="MCA9759032.1"/>
    </source>
</evidence>
<dbReference type="Pfam" id="PF01839">
    <property type="entry name" value="FG-GAP"/>
    <property type="match status" value="2"/>
</dbReference>
<evidence type="ECO:0000313" key="6">
    <source>
        <dbReference type="Proteomes" id="UP000739538"/>
    </source>
</evidence>
<keyword evidence="3" id="KW-0325">Glycoprotein</keyword>
<dbReference type="Gene3D" id="2.130.10.130">
    <property type="entry name" value="Integrin alpha, N-terminal"/>
    <property type="match status" value="3"/>
</dbReference>
<evidence type="ECO:0000256" key="2">
    <source>
        <dbReference type="ARBA" id="ARBA00022737"/>
    </source>
</evidence>
<dbReference type="EMBL" id="JAGQHS010000251">
    <property type="protein sequence ID" value="MCA9759032.1"/>
    <property type="molecule type" value="Genomic_DNA"/>
</dbReference>
<feature type="domain" description="DUF7619" evidence="4">
    <location>
        <begin position="1092"/>
        <end position="1220"/>
    </location>
</feature>
<keyword evidence="1" id="KW-0732">Signal</keyword>
<dbReference type="GO" id="GO:0033627">
    <property type="term" value="P:cell adhesion mediated by integrin"/>
    <property type="evidence" value="ECO:0007669"/>
    <property type="project" value="TreeGrafter"/>
</dbReference>
<gene>
    <name evidence="5" type="ORF">KDA27_24785</name>
</gene>
<dbReference type="PRINTS" id="PR01185">
    <property type="entry name" value="INTEGRINA"/>
</dbReference>
<dbReference type="GO" id="GO:0007160">
    <property type="term" value="P:cell-matrix adhesion"/>
    <property type="evidence" value="ECO:0007669"/>
    <property type="project" value="TreeGrafter"/>
</dbReference>
<dbReference type="GO" id="GO:0005178">
    <property type="term" value="F:integrin binding"/>
    <property type="evidence" value="ECO:0007669"/>
    <property type="project" value="TreeGrafter"/>
</dbReference>
<dbReference type="SUPFAM" id="SSF69318">
    <property type="entry name" value="Integrin alpha N-terminal domain"/>
    <property type="match status" value="2"/>
</dbReference>
<name>A0A956NGL8_UNCEI</name>